<keyword evidence="6" id="KW-1185">Reference proteome</keyword>
<dbReference type="Proteomes" id="UP000060390">
    <property type="component" value="Chromosome"/>
</dbReference>
<dbReference type="EMBL" id="CP011564">
    <property type="protein sequence ID" value="ALG82173.1"/>
    <property type="molecule type" value="Genomic_DNA"/>
</dbReference>
<reference evidence="3 6" key="1">
    <citation type="journal article" date="2015" name="ISME J.">
        <title>Elemental sulfur and acetate can support life of a novel strictly anaerobic haloarchaeon.</title>
        <authorList>
            <person name="Sorokin D.Y."/>
            <person name="Kublanov I.V."/>
            <person name="Gavrilov S.N."/>
            <person name="Rojo D."/>
            <person name="Roman P."/>
            <person name="Golyshin P.N."/>
            <person name="Slepak V.Z."/>
            <person name="Smedile F."/>
            <person name="Ferrer M."/>
            <person name="Messina E."/>
            <person name="La Cono V."/>
            <person name="Yakimov M.M."/>
        </authorList>
    </citation>
    <scope>NUCLEOTIDE SEQUENCE [LARGE SCALE GENOMIC DNA]</scope>
    <source>
        <strain evidence="3 6">HSR2</strain>
    </source>
</reference>
<sequence length="316" mass="35031">MQIVIVVDTRYAHMATTGGSVPFAIDESAMSPVSDAVSNVGVVSPIEVVLLSALVAVLLVGFATVFSHLDDASDRIEREIADVIAERDAYRAFADAVDGIAASQPTRSMATPQTIQSAGTTGAPVDSVRRAFEQTVMAMHHYEETYDESWDTHLQSEFDDDVVAGLRKRGCVNEPIKRALRGHALDAARKRDDLAHVLKTERSAVDEARTTLAEVDATLGSIDDGSLRQRSFEDLSETYSTLDTLHSETLRVVERRQRQIHRETRCEVWASRELTLQEYLYDQLPVTYPVLDAAISLTDDLRTANRLVQRRLTETV</sequence>
<dbReference type="AlphaFoldDB" id="A0A0F7PEN3"/>
<keyword evidence="1" id="KW-0812">Transmembrane</keyword>
<feature type="transmembrane region" description="Helical" evidence="1">
    <location>
        <begin position="48"/>
        <end position="69"/>
    </location>
</feature>
<gene>
    <name evidence="4" type="ORF">HLASA_1280</name>
    <name evidence="3" type="ORF">HLASF_1292</name>
</gene>
<protein>
    <recommendedName>
        <fullName evidence="2">DUF7260 domain-containing protein</fullName>
    </recommendedName>
</protein>
<evidence type="ECO:0000313" key="6">
    <source>
        <dbReference type="Proteomes" id="UP000069906"/>
    </source>
</evidence>
<dbReference type="PATRIC" id="fig|1604004.4.peg.1356"/>
<reference evidence="4 5" key="3">
    <citation type="journal article" date="2016" name="Stand. Genomic Sci.">
        <title>Complete genome sequence of 'Halanaeroarchaeum sulfurireducens' M27-SA2, a sulfur-reducing and acetate-oxidizing haloarchaeon from the deep-sea hypersaline anoxic lake Medee.</title>
        <authorList>
            <person name="Messina E."/>
            <person name="Sorokin D.Y."/>
            <person name="Kublanov I.V."/>
            <person name="Toshchakov S."/>
            <person name="Lopatina A."/>
            <person name="Arcadi E."/>
            <person name="Smedile F."/>
            <person name="La Spada G."/>
            <person name="La Cono V."/>
            <person name="Yakimov M.M."/>
        </authorList>
    </citation>
    <scope>NUCLEOTIDE SEQUENCE [LARGE SCALE GENOMIC DNA]</scope>
    <source>
        <strain evidence="4 5">M27-SA2</strain>
    </source>
</reference>
<dbReference type="STRING" id="1604004.HLASA_1280"/>
<feature type="domain" description="DUF7260" evidence="2">
    <location>
        <begin position="67"/>
        <end position="304"/>
    </location>
</feature>
<reference evidence="5" key="2">
    <citation type="submission" date="2015-05" db="EMBL/GenBank/DDBJ databases">
        <title>Complete genome sequence of Halanaeroarchaeum sulfurireducens type strain M27-SA2, a sulfate-reducer haloarchaeon from marine anoxic lake Medee.</title>
        <authorList>
            <person name="Messina E."/>
            <person name="Kublanov I.V."/>
            <person name="Toshchakov S."/>
            <person name="Arcadi E."/>
            <person name="La Spada G."/>
            <person name="La Cono V."/>
            <person name="Yakimov M.M."/>
        </authorList>
    </citation>
    <scope>NUCLEOTIDE SEQUENCE [LARGE SCALE GENOMIC DNA]</scope>
    <source>
        <strain evidence="5">M27-SA2</strain>
    </source>
</reference>
<dbReference type="Pfam" id="PF23921">
    <property type="entry name" value="DUF7260"/>
    <property type="match status" value="1"/>
</dbReference>
<evidence type="ECO:0000313" key="4">
    <source>
        <dbReference type="EMBL" id="ALG82173.1"/>
    </source>
</evidence>
<evidence type="ECO:0000256" key="1">
    <source>
        <dbReference type="SAM" id="Phobius"/>
    </source>
</evidence>
<dbReference type="InterPro" id="IPR055684">
    <property type="entry name" value="DUF7260"/>
</dbReference>
<dbReference type="EMBL" id="CP008874">
    <property type="protein sequence ID" value="AKH97778.1"/>
    <property type="molecule type" value="Genomic_DNA"/>
</dbReference>
<accession>A0A0F7PEN3</accession>
<keyword evidence="1" id="KW-1133">Transmembrane helix</keyword>
<organism evidence="3 6">
    <name type="scientific">Halanaeroarchaeum sulfurireducens</name>
    <dbReference type="NCBI Taxonomy" id="1604004"/>
    <lineage>
        <taxon>Archaea</taxon>
        <taxon>Methanobacteriati</taxon>
        <taxon>Methanobacteriota</taxon>
        <taxon>Stenosarchaea group</taxon>
        <taxon>Halobacteria</taxon>
        <taxon>Halobacteriales</taxon>
        <taxon>Halobacteriaceae</taxon>
        <taxon>Halanaeroarchaeum</taxon>
    </lineage>
</organism>
<dbReference type="Proteomes" id="UP000069906">
    <property type="component" value="Chromosome"/>
</dbReference>
<proteinExistence type="predicted"/>
<dbReference type="KEGG" id="hsf:HLASA_1280"/>
<evidence type="ECO:0000313" key="3">
    <source>
        <dbReference type="EMBL" id="AKH97778.1"/>
    </source>
</evidence>
<keyword evidence="1" id="KW-0472">Membrane</keyword>
<dbReference type="KEGG" id="hsu:HLASF_1292"/>
<name>A0A0F7PEN3_9EURY</name>
<evidence type="ECO:0000313" key="5">
    <source>
        <dbReference type="Proteomes" id="UP000060390"/>
    </source>
</evidence>
<dbReference type="HOGENOM" id="CLU_076271_0_0_2"/>
<evidence type="ECO:0000259" key="2">
    <source>
        <dbReference type="Pfam" id="PF23921"/>
    </source>
</evidence>